<dbReference type="PANTHER" id="PTHR11409">
    <property type="entry name" value="ADENOSINE DEAMINASE"/>
    <property type="match status" value="1"/>
</dbReference>
<evidence type="ECO:0000259" key="8">
    <source>
        <dbReference type="Pfam" id="PF00962"/>
    </source>
</evidence>
<dbReference type="SUPFAM" id="SSF51556">
    <property type="entry name" value="Metallo-dependent hydrolases"/>
    <property type="match status" value="1"/>
</dbReference>
<keyword evidence="6" id="KW-0862">Zinc</keyword>
<comment type="similarity">
    <text evidence="2">Belongs to the metallo-dependent hydrolases superfamily. Adenosine and AMP deaminases family.</text>
</comment>
<dbReference type="EMBL" id="CP060052">
    <property type="protein sequence ID" value="QNE04047.1"/>
    <property type="molecule type" value="Genomic_DNA"/>
</dbReference>
<keyword evidence="4" id="KW-0479">Metal-binding</keyword>
<name>A0A7G6VQN2_9SPHN</name>
<evidence type="ECO:0000256" key="2">
    <source>
        <dbReference type="ARBA" id="ARBA00006676"/>
    </source>
</evidence>
<sequence length="516" mass="55771">MRALALSVSLIASACAALHGPAARAQDADTLRRNEAAAADMFDRVKGNAAMLRAFLLPMPKGADLHNHLGGTPSAEDYLDLAADAGFCVADDLAITPDPCPAEDKIARIAADEPFEYARLVDHISTRGWQNGIGADQVSGHTQFFISFDRYRAMQGIAEWPLLMVAMQTAAGDHIRYLELMHNPAPMMPLVLAADEGALSEADLPALLASERAAMAGVTDRISATLDEQEAQVRAALGCEGPAPEPACGLAVHYLASSFRALPPRQMFRSLYLSFALADADPRYVGVNIVMPEDWPVALRDYDLHMAMFRLLAAQFPDVNITMHAGELSFGQVPTADMKDHIAKAVEAGADRIGHGVDIAHEDDAFATLRRMAQDDVAVEINLTSNDVILGVTGGDHPIALYRAFGVPVTLSTDDQGILRTDLTHEYQRAASEHGLSYRDLKQISRAGLEYGFLPGASLWADPRTTTAVAPCAATFEADDCAAFLQANEKAWVQAMLERDFQRFEAAMTDVPELNR</sequence>
<reference evidence="9 10" key="1">
    <citation type="submission" date="2020-08" db="EMBL/GenBank/DDBJ databases">
        <authorList>
            <person name="Liu G."/>
            <person name="Sun C."/>
        </authorList>
    </citation>
    <scope>NUCLEOTIDE SEQUENCE [LARGE SCALE GENOMIC DNA]</scope>
    <source>
        <strain evidence="9 10">OT19</strain>
    </source>
</reference>
<evidence type="ECO:0000313" key="9">
    <source>
        <dbReference type="EMBL" id="QNE04047.1"/>
    </source>
</evidence>
<dbReference type="InterPro" id="IPR006330">
    <property type="entry name" value="Ado/ade_deaminase"/>
</dbReference>
<dbReference type="GO" id="GO:0046872">
    <property type="term" value="F:metal ion binding"/>
    <property type="evidence" value="ECO:0007669"/>
    <property type="project" value="UniProtKB-KW"/>
</dbReference>
<comment type="cofactor">
    <cofactor evidence="1">
        <name>Zn(2+)</name>
        <dbReference type="ChEBI" id="CHEBI:29105"/>
    </cofactor>
</comment>
<keyword evidence="5" id="KW-0378">Hydrolase</keyword>
<evidence type="ECO:0000256" key="3">
    <source>
        <dbReference type="ARBA" id="ARBA00012784"/>
    </source>
</evidence>
<accession>A0A7G6VQN2</accession>
<keyword evidence="7" id="KW-0732">Signal</keyword>
<evidence type="ECO:0000256" key="6">
    <source>
        <dbReference type="ARBA" id="ARBA00022833"/>
    </source>
</evidence>
<dbReference type="GO" id="GO:0006154">
    <property type="term" value="P:adenosine catabolic process"/>
    <property type="evidence" value="ECO:0007669"/>
    <property type="project" value="TreeGrafter"/>
</dbReference>
<evidence type="ECO:0000256" key="7">
    <source>
        <dbReference type="SAM" id="SignalP"/>
    </source>
</evidence>
<dbReference type="PANTHER" id="PTHR11409:SF43">
    <property type="entry name" value="ADENOSINE DEAMINASE"/>
    <property type="match status" value="1"/>
</dbReference>
<evidence type="ECO:0000256" key="4">
    <source>
        <dbReference type="ARBA" id="ARBA00022723"/>
    </source>
</evidence>
<dbReference type="AlphaFoldDB" id="A0A7G6VQN2"/>
<evidence type="ECO:0000256" key="5">
    <source>
        <dbReference type="ARBA" id="ARBA00022801"/>
    </source>
</evidence>
<dbReference type="EC" id="3.5.4.4" evidence="3"/>
<dbReference type="Proteomes" id="UP000515297">
    <property type="component" value="Chromosome"/>
</dbReference>
<organism evidence="9 10">
    <name type="scientific">Croceicoccus marinus</name>
    <dbReference type="NCBI Taxonomy" id="450378"/>
    <lineage>
        <taxon>Bacteria</taxon>
        <taxon>Pseudomonadati</taxon>
        <taxon>Pseudomonadota</taxon>
        <taxon>Alphaproteobacteria</taxon>
        <taxon>Sphingomonadales</taxon>
        <taxon>Erythrobacteraceae</taxon>
        <taxon>Croceicoccus</taxon>
    </lineage>
</organism>
<evidence type="ECO:0000256" key="1">
    <source>
        <dbReference type="ARBA" id="ARBA00001947"/>
    </source>
</evidence>
<protein>
    <recommendedName>
        <fullName evidence="3">adenosine deaminase</fullName>
        <ecNumber evidence="3">3.5.4.4</ecNumber>
    </recommendedName>
</protein>
<dbReference type="GO" id="GO:0046103">
    <property type="term" value="P:inosine biosynthetic process"/>
    <property type="evidence" value="ECO:0007669"/>
    <property type="project" value="TreeGrafter"/>
</dbReference>
<dbReference type="GO" id="GO:0004000">
    <property type="term" value="F:adenosine deaminase activity"/>
    <property type="evidence" value="ECO:0007669"/>
    <property type="project" value="TreeGrafter"/>
</dbReference>
<dbReference type="InterPro" id="IPR032466">
    <property type="entry name" value="Metal_Hydrolase"/>
</dbReference>
<dbReference type="PROSITE" id="PS51257">
    <property type="entry name" value="PROKAR_LIPOPROTEIN"/>
    <property type="match status" value="1"/>
</dbReference>
<evidence type="ECO:0000313" key="10">
    <source>
        <dbReference type="Proteomes" id="UP000515297"/>
    </source>
</evidence>
<dbReference type="RefSeq" id="WP_185883356.1">
    <property type="nucleotide sequence ID" value="NZ_CP060052.1"/>
</dbReference>
<dbReference type="Pfam" id="PF00962">
    <property type="entry name" value="A_deaminase"/>
    <property type="match status" value="1"/>
</dbReference>
<dbReference type="Gene3D" id="3.20.20.140">
    <property type="entry name" value="Metal-dependent hydrolases"/>
    <property type="match status" value="1"/>
</dbReference>
<feature type="domain" description="Adenosine deaminase" evidence="8">
    <location>
        <begin position="315"/>
        <end position="455"/>
    </location>
</feature>
<dbReference type="GO" id="GO:0005829">
    <property type="term" value="C:cytosol"/>
    <property type="evidence" value="ECO:0007669"/>
    <property type="project" value="TreeGrafter"/>
</dbReference>
<feature type="signal peptide" evidence="7">
    <location>
        <begin position="1"/>
        <end position="25"/>
    </location>
</feature>
<proteinExistence type="inferred from homology"/>
<dbReference type="GO" id="GO:0043103">
    <property type="term" value="P:hypoxanthine salvage"/>
    <property type="evidence" value="ECO:0007669"/>
    <property type="project" value="TreeGrafter"/>
</dbReference>
<gene>
    <name evidence="9" type="ORF">H4O24_08445</name>
</gene>
<feature type="chain" id="PRO_5028927027" description="adenosine deaminase" evidence="7">
    <location>
        <begin position="26"/>
        <end position="516"/>
    </location>
</feature>
<dbReference type="InterPro" id="IPR001365">
    <property type="entry name" value="A_deaminase_dom"/>
</dbReference>